<sequence length="369" mass="42033">MSNLSKTKIFNNTHAIIEGWYWGLRSKELKKGKIKHLKLMGEDLAVYRGEDGIVRALKAHCPHMGAHLAEGKVEGNEVRCFFHHWKFDSEGNLNDIPCREKLGLKVKQATYPVEERYGLIWIWTGEQAKRKLPFVPELEDQEVDSTLGTPFVKECHPNVMMINAIDAHHFYSVHNLPVKLFLRPRVINSNTIQFNNETKVPDTNIFTRFIGRFYAGALTYSMCYFNASTGTVTIGPDFLHFHIMFAIRSNEQGKAEGQTVLITKKRKGLIGKLVNKVLLAATKVVGNYFAAGDTEVFKTIKFDFKHPLNEDHAIIKFIQHAEKQQTCDWGYAKKIDNDVEDMIDLHNGPLVASKKVNSSKEVMEMSHEG</sequence>
<organism evidence="7 8">
    <name type="scientific">Halobacteriovorax marinus (strain ATCC BAA-682 / DSM 15412 / SJ)</name>
    <name type="common">Bacteriovorax marinus</name>
    <dbReference type="NCBI Taxonomy" id="862908"/>
    <lineage>
        <taxon>Bacteria</taxon>
        <taxon>Pseudomonadati</taxon>
        <taxon>Bdellovibrionota</taxon>
        <taxon>Bacteriovoracia</taxon>
        <taxon>Bacteriovoracales</taxon>
        <taxon>Halobacteriovoraceae</taxon>
        <taxon>Halobacteriovorax</taxon>
    </lineage>
</organism>
<dbReference type="GO" id="GO:0051537">
    <property type="term" value="F:2 iron, 2 sulfur cluster binding"/>
    <property type="evidence" value="ECO:0007669"/>
    <property type="project" value="UniProtKB-KW"/>
</dbReference>
<dbReference type="InterPro" id="IPR036922">
    <property type="entry name" value="Rieske_2Fe-2S_sf"/>
</dbReference>
<dbReference type="Proteomes" id="UP000008963">
    <property type="component" value="Chromosome"/>
</dbReference>
<dbReference type="EMBL" id="FQ312005">
    <property type="protein sequence ID" value="CBW26632.1"/>
    <property type="molecule type" value="Genomic_DNA"/>
</dbReference>
<dbReference type="PANTHER" id="PTHR21266:SF60">
    <property type="entry name" value="3-KETOSTEROID-9-ALPHA-MONOOXYGENASE, OXYGENASE COMPONENT"/>
    <property type="match status" value="1"/>
</dbReference>
<reference evidence="8" key="1">
    <citation type="journal article" date="2013" name="ISME J.">
        <title>A small predatory core genome in the divergent marine Bacteriovorax marinus SJ and the terrestrial Bdellovibrio bacteriovorus.</title>
        <authorList>
            <person name="Crossman L.C."/>
            <person name="Chen H."/>
            <person name="Cerdeno-Tarraga A.M."/>
            <person name="Brooks K."/>
            <person name="Quail M.A."/>
            <person name="Pineiro S.A."/>
            <person name="Hobley L."/>
            <person name="Sockett R.E."/>
            <person name="Bentley S.D."/>
            <person name="Parkhill J."/>
            <person name="Williams H.N."/>
            <person name="Stine O.C."/>
        </authorList>
    </citation>
    <scope>NUCLEOTIDE SEQUENCE [LARGE SCALE GENOMIC DNA]</scope>
    <source>
        <strain evidence="8">ATCC BAA-682 / DSM 15412 / SJ</strain>
    </source>
</reference>
<dbReference type="STRING" id="862908.BMS_1809"/>
<evidence type="ECO:0000256" key="3">
    <source>
        <dbReference type="ARBA" id="ARBA00023002"/>
    </source>
</evidence>
<dbReference type="AlphaFoldDB" id="E1X1X2"/>
<name>E1X1X2_HALMS</name>
<protein>
    <submittedName>
        <fullName evidence="7">Rieske iron-sulphur domain protein</fullName>
    </submittedName>
</protein>
<dbReference type="Gene3D" id="2.102.10.10">
    <property type="entry name" value="Rieske [2Fe-2S] iron-sulphur domain"/>
    <property type="match status" value="1"/>
</dbReference>
<dbReference type="PANTHER" id="PTHR21266">
    <property type="entry name" value="IRON-SULFUR DOMAIN CONTAINING PROTEIN"/>
    <property type="match status" value="1"/>
</dbReference>
<dbReference type="RefSeq" id="WP_014244413.1">
    <property type="nucleotide sequence ID" value="NC_016620.1"/>
</dbReference>
<dbReference type="GO" id="GO:0016491">
    <property type="term" value="F:oxidoreductase activity"/>
    <property type="evidence" value="ECO:0007669"/>
    <property type="project" value="UniProtKB-KW"/>
</dbReference>
<dbReference type="Pfam" id="PF00355">
    <property type="entry name" value="Rieske"/>
    <property type="match status" value="1"/>
</dbReference>
<dbReference type="OrthoDB" id="5295131at2"/>
<evidence type="ECO:0000256" key="2">
    <source>
        <dbReference type="ARBA" id="ARBA00022723"/>
    </source>
</evidence>
<keyword evidence="4" id="KW-0408">Iron</keyword>
<dbReference type="eggNOG" id="COG4638">
    <property type="taxonomic scope" value="Bacteria"/>
</dbReference>
<evidence type="ECO:0000256" key="4">
    <source>
        <dbReference type="ARBA" id="ARBA00023004"/>
    </source>
</evidence>
<keyword evidence="2" id="KW-0479">Metal-binding</keyword>
<keyword evidence="8" id="KW-1185">Reference proteome</keyword>
<keyword evidence="5" id="KW-0411">Iron-sulfur</keyword>
<dbReference type="InterPro" id="IPR050584">
    <property type="entry name" value="Cholesterol_7-desaturase"/>
</dbReference>
<evidence type="ECO:0000256" key="5">
    <source>
        <dbReference type="ARBA" id="ARBA00023014"/>
    </source>
</evidence>
<dbReference type="PATRIC" id="fig|862908.3.peg.1716"/>
<keyword evidence="3" id="KW-0560">Oxidoreductase</keyword>
<dbReference type="InterPro" id="IPR017941">
    <property type="entry name" value="Rieske_2Fe-2S"/>
</dbReference>
<proteinExistence type="predicted"/>
<dbReference type="PROSITE" id="PS51296">
    <property type="entry name" value="RIESKE"/>
    <property type="match status" value="1"/>
</dbReference>
<dbReference type="GO" id="GO:0046872">
    <property type="term" value="F:metal ion binding"/>
    <property type="evidence" value="ECO:0007669"/>
    <property type="project" value="UniProtKB-KW"/>
</dbReference>
<evidence type="ECO:0000313" key="7">
    <source>
        <dbReference type="EMBL" id="CBW26632.1"/>
    </source>
</evidence>
<accession>E1X1X2</accession>
<evidence type="ECO:0000259" key="6">
    <source>
        <dbReference type="PROSITE" id="PS51296"/>
    </source>
</evidence>
<keyword evidence="1" id="KW-0001">2Fe-2S</keyword>
<gene>
    <name evidence="7" type="ordered locus">BMS_1809</name>
</gene>
<dbReference type="HOGENOM" id="CLU_806120_0_0_7"/>
<evidence type="ECO:0000313" key="8">
    <source>
        <dbReference type="Proteomes" id="UP000008963"/>
    </source>
</evidence>
<dbReference type="KEGG" id="bmx:BMS_1809"/>
<evidence type="ECO:0000256" key="1">
    <source>
        <dbReference type="ARBA" id="ARBA00022714"/>
    </source>
</evidence>
<dbReference type="CDD" id="cd03469">
    <property type="entry name" value="Rieske_RO_Alpha_N"/>
    <property type="match status" value="1"/>
</dbReference>
<feature type="domain" description="Rieske" evidence="6">
    <location>
        <begin position="20"/>
        <end position="122"/>
    </location>
</feature>
<dbReference type="SUPFAM" id="SSF50022">
    <property type="entry name" value="ISP domain"/>
    <property type="match status" value="1"/>
</dbReference>